<dbReference type="GO" id="GO:0004190">
    <property type="term" value="F:aspartic-type endopeptidase activity"/>
    <property type="evidence" value="ECO:0007669"/>
    <property type="project" value="UniProtKB-KW"/>
</dbReference>
<accession>A0A8S9IHI4</accession>
<evidence type="ECO:0000256" key="4">
    <source>
        <dbReference type="ARBA" id="ARBA00022801"/>
    </source>
</evidence>
<evidence type="ECO:0000313" key="11">
    <source>
        <dbReference type="EMBL" id="KAF2568692.1"/>
    </source>
</evidence>
<feature type="compositionally biased region" description="Polar residues" evidence="8">
    <location>
        <begin position="464"/>
        <end position="473"/>
    </location>
</feature>
<evidence type="ECO:0000256" key="7">
    <source>
        <dbReference type="RuleBase" id="RU000454"/>
    </source>
</evidence>
<feature type="transmembrane region" description="Helical" evidence="9">
    <location>
        <begin position="615"/>
        <end position="637"/>
    </location>
</feature>
<dbReference type="InterPro" id="IPR032861">
    <property type="entry name" value="TAXi_N"/>
</dbReference>
<keyword evidence="2 7" id="KW-0645">Protease</keyword>
<dbReference type="InterPro" id="IPR033121">
    <property type="entry name" value="PEPTIDASE_A1"/>
</dbReference>
<reference evidence="11" key="1">
    <citation type="submission" date="2019-12" db="EMBL/GenBank/DDBJ databases">
        <title>Genome sequencing and annotation of Brassica cretica.</title>
        <authorList>
            <person name="Studholme D.J."/>
            <person name="Sarris P.F."/>
        </authorList>
    </citation>
    <scope>NUCLEOTIDE SEQUENCE</scope>
    <source>
        <strain evidence="11">PFS-001/15</strain>
        <tissue evidence="11">Leaf</tissue>
    </source>
</reference>
<dbReference type="PROSITE" id="PS00141">
    <property type="entry name" value="ASP_PROTEASE"/>
    <property type="match status" value="1"/>
</dbReference>
<feature type="region of interest" description="Disordered" evidence="8">
    <location>
        <begin position="451"/>
        <end position="483"/>
    </location>
</feature>
<comment type="similarity">
    <text evidence="1 7">Belongs to the peptidase A1 family.</text>
</comment>
<evidence type="ECO:0000256" key="2">
    <source>
        <dbReference type="ARBA" id="ARBA00022670"/>
    </source>
</evidence>
<feature type="non-terminal residue" evidence="11">
    <location>
        <position position="1"/>
    </location>
</feature>
<organism evidence="11 12">
    <name type="scientific">Brassica cretica</name>
    <name type="common">Mustard</name>
    <dbReference type="NCBI Taxonomy" id="69181"/>
    <lineage>
        <taxon>Eukaryota</taxon>
        <taxon>Viridiplantae</taxon>
        <taxon>Streptophyta</taxon>
        <taxon>Embryophyta</taxon>
        <taxon>Tracheophyta</taxon>
        <taxon>Spermatophyta</taxon>
        <taxon>Magnoliopsida</taxon>
        <taxon>eudicotyledons</taxon>
        <taxon>Gunneridae</taxon>
        <taxon>Pentapetalae</taxon>
        <taxon>rosids</taxon>
        <taxon>malvids</taxon>
        <taxon>Brassicales</taxon>
        <taxon>Brassicaceae</taxon>
        <taxon>Brassiceae</taxon>
        <taxon>Brassica</taxon>
    </lineage>
</organism>
<keyword evidence="9" id="KW-1133">Transmembrane helix</keyword>
<dbReference type="InterPro" id="IPR001969">
    <property type="entry name" value="Aspartic_peptidase_AS"/>
</dbReference>
<dbReference type="PANTHER" id="PTHR13683">
    <property type="entry name" value="ASPARTYL PROTEASES"/>
    <property type="match status" value="1"/>
</dbReference>
<dbReference type="PANTHER" id="PTHR13683:SF895">
    <property type="entry name" value="EUKARYOTIC ASPARTYL PROTEASE FAMILY PROTEIN"/>
    <property type="match status" value="1"/>
</dbReference>
<keyword evidence="5" id="KW-0325">Glycoprotein</keyword>
<feature type="domain" description="Peptidase A1" evidence="10">
    <location>
        <begin position="102"/>
        <end position="440"/>
    </location>
</feature>
<evidence type="ECO:0000256" key="9">
    <source>
        <dbReference type="SAM" id="Phobius"/>
    </source>
</evidence>
<dbReference type="Pfam" id="PF14543">
    <property type="entry name" value="TAXi_N"/>
    <property type="match status" value="1"/>
</dbReference>
<evidence type="ECO:0000256" key="1">
    <source>
        <dbReference type="ARBA" id="ARBA00007447"/>
    </source>
</evidence>
<dbReference type="GO" id="GO:0006508">
    <property type="term" value="P:proteolysis"/>
    <property type="evidence" value="ECO:0007669"/>
    <property type="project" value="UniProtKB-KW"/>
</dbReference>
<feature type="active site" evidence="6">
    <location>
        <position position="120"/>
    </location>
</feature>
<dbReference type="FunFam" id="2.40.70.10:FF:000025">
    <property type="entry name" value="Aspartyl protease family protein"/>
    <property type="match status" value="1"/>
</dbReference>
<evidence type="ECO:0000256" key="8">
    <source>
        <dbReference type="SAM" id="MobiDB-lite"/>
    </source>
</evidence>
<dbReference type="Gene3D" id="2.40.70.10">
    <property type="entry name" value="Acid Proteases"/>
    <property type="match status" value="2"/>
</dbReference>
<keyword evidence="9" id="KW-0812">Transmembrane</keyword>
<dbReference type="FunFam" id="2.40.70.10:FF:000030">
    <property type="entry name" value="Eukaryotic aspartyl protease family protein"/>
    <property type="match status" value="1"/>
</dbReference>
<dbReference type="InterPro" id="IPR034161">
    <property type="entry name" value="Pepsin-like_plant"/>
</dbReference>
<keyword evidence="3 7" id="KW-0064">Aspartyl protease</keyword>
<dbReference type="CDD" id="cd05476">
    <property type="entry name" value="pepsin_A_like_plant"/>
    <property type="match status" value="1"/>
</dbReference>
<comment type="caution">
    <text evidence="11">The sequence shown here is derived from an EMBL/GenBank/DDBJ whole genome shotgun (WGS) entry which is preliminary data.</text>
</comment>
<dbReference type="Proteomes" id="UP000712281">
    <property type="component" value="Unassembled WGS sequence"/>
</dbReference>
<dbReference type="EMBL" id="QGKW02001911">
    <property type="protein sequence ID" value="KAF2568692.1"/>
    <property type="molecule type" value="Genomic_DNA"/>
</dbReference>
<name>A0A8S9IHI4_BRACR</name>
<dbReference type="InterPro" id="IPR021109">
    <property type="entry name" value="Peptidase_aspartic_dom_sf"/>
</dbReference>
<dbReference type="AlphaFoldDB" id="A0A8S9IHI4"/>
<keyword evidence="4 7" id="KW-0378">Hydrolase</keyword>
<evidence type="ECO:0000313" key="12">
    <source>
        <dbReference type="Proteomes" id="UP000712281"/>
    </source>
</evidence>
<feature type="region of interest" description="Disordered" evidence="8">
    <location>
        <begin position="653"/>
        <end position="710"/>
    </location>
</feature>
<dbReference type="PROSITE" id="PS51767">
    <property type="entry name" value="PEPTIDASE_A1"/>
    <property type="match status" value="1"/>
</dbReference>
<evidence type="ECO:0000259" key="10">
    <source>
        <dbReference type="PROSITE" id="PS51767"/>
    </source>
</evidence>
<gene>
    <name evidence="11" type="ORF">F2Q68_00025089</name>
</gene>
<dbReference type="InterPro" id="IPR032799">
    <property type="entry name" value="TAXi_C"/>
</dbReference>
<feature type="active site" evidence="6">
    <location>
        <position position="317"/>
    </location>
</feature>
<dbReference type="PRINTS" id="PR00792">
    <property type="entry name" value="PEPSIN"/>
</dbReference>
<evidence type="ECO:0000256" key="3">
    <source>
        <dbReference type="ARBA" id="ARBA00022750"/>
    </source>
</evidence>
<proteinExistence type="inferred from homology"/>
<dbReference type="SUPFAM" id="SSF50630">
    <property type="entry name" value="Acid proteases"/>
    <property type="match status" value="1"/>
</dbReference>
<feature type="compositionally biased region" description="Basic and acidic residues" evidence="8">
    <location>
        <begin position="681"/>
        <end position="691"/>
    </location>
</feature>
<evidence type="ECO:0000256" key="5">
    <source>
        <dbReference type="ARBA" id="ARBA00023180"/>
    </source>
</evidence>
<keyword evidence="9" id="KW-0472">Membrane</keyword>
<dbReference type="InterPro" id="IPR001461">
    <property type="entry name" value="Aspartic_peptidase_A1"/>
</dbReference>
<evidence type="ECO:0000256" key="6">
    <source>
        <dbReference type="PIRSR" id="PIRSR601461-1"/>
    </source>
</evidence>
<protein>
    <recommendedName>
        <fullName evidence="10">Peptidase A1 domain-containing protein</fullName>
    </recommendedName>
</protein>
<sequence>RIYEGVTVEFTPPISSTGVLQSEKSMDRASLLLLSISIFLDLTAADKIPDKLDLAAESGMIFPLSYSSLPPRVEDFRRRLHQSQLPNAHMKLYDDLLANGYYTTRLLIGTPPQEFALIVDTGSTVTYVPCSTCKHCGKHQDPKFQPELSSTYEAVKCNPDCNCDDDGKLCIYERRYAEMSSSSGILSEDLISFGNESQLSPQRAVFGCENAETGDLFSQRADGIMGLGRGKLSIVDQLVDKGVIEDSFSLCYGGMEVGGGAMVLGKISPPPAGMVFARSDPFRSPYYNIDLKQMHVAGKSLKLNPKVFNGKHGTVLDSGTTYAYFPKEAFNAIKDAVIKEIPSLKRIHGPDPNYDDICFSGAGRDVAEIHNFFPEIAMEFGNHQKLILSPENYLFRHTKVRGAYCLGIFPDRDSTTLLGGIVVRNTLVTYDRENDKLGFLKTNCSDLWRRLASPPDSPAPTSPVTQNKSSNNISPSPGPASSKSPAVDLSGIFRIGVITFEVSISVNNASMKPNFSEIADFIAHELEIQSSQASLSMHSPLVRLLSITTRGNEYRLKWGIYPPQSSEYISNNTALNIMSLLKENKLRLPGQFGSYKLLEWKAEQKRKQSWWEKHLLGVVGGVMISLLVTSVMVKLALVWRRRQEEEATYEPIRTRPSCELTPHSNDKDVSDEDLIGIPAETNRKQNPIREPRRQRHHELKEPIPTTSSVITPELYQQRVNLP</sequence>
<dbReference type="Pfam" id="PF14541">
    <property type="entry name" value="TAXi_C"/>
    <property type="match status" value="1"/>
</dbReference>